<dbReference type="EC" id="2.7.1.71" evidence="3"/>
<evidence type="ECO:0000256" key="8">
    <source>
        <dbReference type="ARBA" id="ARBA00022840"/>
    </source>
</evidence>
<comment type="pathway">
    <text evidence="1">Metabolic intermediate biosynthesis; chorismate biosynthesis; chorismate from D-erythrose 4-phosphate and phosphoenolpyruvate: step 5/7.</text>
</comment>
<dbReference type="Gene3D" id="3.40.50.300">
    <property type="entry name" value="P-loop containing nucleotide triphosphate hydrolases"/>
    <property type="match status" value="1"/>
</dbReference>
<dbReference type="GO" id="GO:0008652">
    <property type="term" value="P:amino acid biosynthetic process"/>
    <property type="evidence" value="ECO:0007669"/>
    <property type="project" value="UniProtKB-KW"/>
</dbReference>
<accession>A0A3A1YD76</accession>
<dbReference type="RefSeq" id="WP_119534692.1">
    <property type="nucleotide sequence ID" value="NZ_NRJF01000104.1"/>
</dbReference>
<evidence type="ECO:0000256" key="9">
    <source>
        <dbReference type="ARBA" id="ARBA00023141"/>
    </source>
</evidence>
<dbReference type="OrthoDB" id="9800332at2"/>
<comment type="similarity">
    <text evidence="2">Belongs to the shikimate kinase family.</text>
</comment>
<dbReference type="InterPro" id="IPR031322">
    <property type="entry name" value="Shikimate/glucono_kinase"/>
</dbReference>
<keyword evidence="5" id="KW-0808">Transferase</keyword>
<dbReference type="GO" id="GO:0005829">
    <property type="term" value="C:cytosol"/>
    <property type="evidence" value="ECO:0007669"/>
    <property type="project" value="TreeGrafter"/>
</dbReference>
<organism evidence="11 12">
    <name type="scientific">Psittacicella gerlachiana</name>
    <dbReference type="NCBI Taxonomy" id="2028574"/>
    <lineage>
        <taxon>Bacteria</taxon>
        <taxon>Pseudomonadati</taxon>
        <taxon>Pseudomonadota</taxon>
        <taxon>Gammaproteobacteria</taxon>
        <taxon>Pasteurellales</taxon>
        <taxon>Psittacicellaceae</taxon>
        <taxon>Psittacicella</taxon>
    </lineage>
</organism>
<protein>
    <recommendedName>
        <fullName evidence="3">shikimate kinase</fullName>
        <ecNumber evidence="3">2.7.1.71</ecNumber>
    </recommendedName>
</protein>
<dbReference type="PROSITE" id="PS01128">
    <property type="entry name" value="SHIKIMATE_KINASE"/>
    <property type="match status" value="1"/>
</dbReference>
<dbReference type="PANTHER" id="PTHR21087:SF16">
    <property type="entry name" value="SHIKIMATE KINASE 1, CHLOROPLASTIC"/>
    <property type="match status" value="1"/>
</dbReference>
<dbReference type="InterPro" id="IPR000623">
    <property type="entry name" value="Shikimate_kinase/TSH1"/>
</dbReference>
<keyword evidence="6" id="KW-0547">Nucleotide-binding</keyword>
<dbReference type="UniPathway" id="UPA00053">
    <property type="reaction ID" value="UER00088"/>
</dbReference>
<reference evidence="11 12" key="1">
    <citation type="submission" date="2017-08" db="EMBL/GenBank/DDBJ databases">
        <title>Reclassification of Bisgaard taxon 37 and 44.</title>
        <authorList>
            <person name="Christensen H."/>
        </authorList>
    </citation>
    <scope>NUCLEOTIDE SEQUENCE [LARGE SCALE GENOMIC DNA]</scope>
    <source>
        <strain evidence="11 12">EEAB3T1</strain>
    </source>
</reference>
<feature type="non-terminal residue" evidence="11">
    <location>
        <position position="146"/>
    </location>
</feature>
<dbReference type="GO" id="GO:0004765">
    <property type="term" value="F:shikimate kinase activity"/>
    <property type="evidence" value="ECO:0007669"/>
    <property type="project" value="UniProtKB-EC"/>
</dbReference>
<dbReference type="PANTHER" id="PTHR21087">
    <property type="entry name" value="SHIKIMATE KINASE"/>
    <property type="match status" value="1"/>
</dbReference>
<dbReference type="PRINTS" id="PR01100">
    <property type="entry name" value="SHIKIMTKNASE"/>
</dbReference>
<keyword evidence="12" id="KW-1185">Reference proteome</keyword>
<evidence type="ECO:0000256" key="7">
    <source>
        <dbReference type="ARBA" id="ARBA00022777"/>
    </source>
</evidence>
<evidence type="ECO:0000256" key="2">
    <source>
        <dbReference type="ARBA" id="ARBA00006997"/>
    </source>
</evidence>
<proteinExistence type="inferred from homology"/>
<dbReference type="GO" id="GO:0005524">
    <property type="term" value="F:ATP binding"/>
    <property type="evidence" value="ECO:0007669"/>
    <property type="project" value="UniProtKB-KW"/>
</dbReference>
<dbReference type="CDD" id="cd00464">
    <property type="entry name" value="SK"/>
    <property type="match status" value="1"/>
</dbReference>
<dbReference type="GO" id="GO:0009073">
    <property type="term" value="P:aromatic amino acid family biosynthetic process"/>
    <property type="evidence" value="ECO:0007669"/>
    <property type="project" value="UniProtKB-KW"/>
</dbReference>
<evidence type="ECO:0000256" key="1">
    <source>
        <dbReference type="ARBA" id="ARBA00004842"/>
    </source>
</evidence>
<dbReference type="InterPro" id="IPR023000">
    <property type="entry name" value="Shikimate_kinase_CS"/>
</dbReference>
<keyword evidence="9" id="KW-0057">Aromatic amino acid biosynthesis</keyword>
<comment type="caution">
    <text evidence="11">The sequence shown here is derived from an EMBL/GenBank/DDBJ whole genome shotgun (WGS) entry which is preliminary data.</text>
</comment>
<evidence type="ECO:0000256" key="4">
    <source>
        <dbReference type="ARBA" id="ARBA00022605"/>
    </source>
</evidence>
<keyword evidence="4" id="KW-0028">Amino-acid biosynthesis</keyword>
<name>A0A3A1YD76_9GAMM</name>
<dbReference type="AlphaFoldDB" id="A0A3A1YD76"/>
<dbReference type="SUPFAM" id="SSF52540">
    <property type="entry name" value="P-loop containing nucleoside triphosphate hydrolases"/>
    <property type="match status" value="1"/>
</dbReference>
<evidence type="ECO:0000256" key="6">
    <source>
        <dbReference type="ARBA" id="ARBA00022741"/>
    </source>
</evidence>
<evidence type="ECO:0000256" key="10">
    <source>
        <dbReference type="ARBA" id="ARBA00048567"/>
    </source>
</evidence>
<sequence length="146" mass="16723">MRNIYLIGHMASGKTTVGQLLAQTLNLDFVDTDSNIEYLFSKPINEIFTKEGESQFRIFETAVLLQTTLISNTVISTGGGILTRMRNGLYMKDFGFVIYLELDIKHQAQRLLADDQLSKRPIVRDCKNIEDLIKKLEDLHEKRDLT</sequence>
<keyword evidence="8" id="KW-0067">ATP-binding</keyword>
<dbReference type="GO" id="GO:0009423">
    <property type="term" value="P:chorismate biosynthetic process"/>
    <property type="evidence" value="ECO:0007669"/>
    <property type="project" value="UniProtKB-UniPathway"/>
</dbReference>
<dbReference type="InterPro" id="IPR027417">
    <property type="entry name" value="P-loop_NTPase"/>
</dbReference>
<dbReference type="HAMAP" id="MF_00109">
    <property type="entry name" value="Shikimate_kinase"/>
    <property type="match status" value="1"/>
</dbReference>
<evidence type="ECO:0000313" key="12">
    <source>
        <dbReference type="Proteomes" id="UP000265964"/>
    </source>
</evidence>
<evidence type="ECO:0000256" key="3">
    <source>
        <dbReference type="ARBA" id="ARBA00012154"/>
    </source>
</evidence>
<dbReference type="Pfam" id="PF01202">
    <property type="entry name" value="SKI"/>
    <property type="match status" value="1"/>
</dbReference>
<comment type="catalytic activity">
    <reaction evidence="10">
        <text>shikimate + ATP = 3-phosphoshikimate + ADP + H(+)</text>
        <dbReference type="Rhea" id="RHEA:13121"/>
        <dbReference type="ChEBI" id="CHEBI:15378"/>
        <dbReference type="ChEBI" id="CHEBI:30616"/>
        <dbReference type="ChEBI" id="CHEBI:36208"/>
        <dbReference type="ChEBI" id="CHEBI:145989"/>
        <dbReference type="ChEBI" id="CHEBI:456216"/>
        <dbReference type="EC" id="2.7.1.71"/>
    </reaction>
</comment>
<evidence type="ECO:0000313" key="11">
    <source>
        <dbReference type="EMBL" id="RIY35120.1"/>
    </source>
</evidence>
<dbReference type="Proteomes" id="UP000265964">
    <property type="component" value="Unassembled WGS sequence"/>
</dbReference>
<gene>
    <name evidence="11" type="ORF">CKF59_04035</name>
</gene>
<keyword evidence="7" id="KW-0418">Kinase</keyword>
<dbReference type="EMBL" id="NRJF01000104">
    <property type="protein sequence ID" value="RIY35120.1"/>
    <property type="molecule type" value="Genomic_DNA"/>
</dbReference>
<evidence type="ECO:0000256" key="5">
    <source>
        <dbReference type="ARBA" id="ARBA00022679"/>
    </source>
</evidence>